<dbReference type="GO" id="GO:0098797">
    <property type="term" value="C:plasma membrane protein complex"/>
    <property type="evidence" value="ECO:0007669"/>
    <property type="project" value="TreeGrafter"/>
</dbReference>
<accession>A0A971M253</accession>
<keyword evidence="3" id="KW-0813">Transport</keyword>
<dbReference type="PANTHER" id="PTHR33446">
    <property type="entry name" value="PROTEIN TONB-RELATED"/>
    <property type="match status" value="1"/>
</dbReference>
<comment type="similarity">
    <text evidence="2">Belongs to the TonB family.</text>
</comment>
<dbReference type="GO" id="GO:0015031">
    <property type="term" value="P:protein transport"/>
    <property type="evidence" value="ECO:0007669"/>
    <property type="project" value="UniProtKB-KW"/>
</dbReference>
<dbReference type="Proteomes" id="UP000777265">
    <property type="component" value="Unassembled WGS sequence"/>
</dbReference>
<evidence type="ECO:0000256" key="8">
    <source>
        <dbReference type="ARBA" id="ARBA00022989"/>
    </source>
</evidence>
<keyword evidence="6" id="KW-0812">Transmembrane</keyword>
<evidence type="ECO:0000313" key="12">
    <source>
        <dbReference type="EMBL" id="NLW34405.1"/>
    </source>
</evidence>
<dbReference type="SUPFAM" id="SSF74653">
    <property type="entry name" value="TolA/TonB C-terminal domain"/>
    <property type="match status" value="1"/>
</dbReference>
<keyword evidence="5" id="KW-0997">Cell inner membrane</keyword>
<evidence type="ECO:0000313" key="13">
    <source>
        <dbReference type="Proteomes" id="UP000777265"/>
    </source>
</evidence>
<dbReference type="PANTHER" id="PTHR33446:SF2">
    <property type="entry name" value="PROTEIN TONB"/>
    <property type="match status" value="1"/>
</dbReference>
<dbReference type="InterPro" id="IPR037682">
    <property type="entry name" value="TonB_C"/>
</dbReference>
<dbReference type="EMBL" id="JAAYEE010000048">
    <property type="protein sequence ID" value="NLW34405.1"/>
    <property type="molecule type" value="Genomic_DNA"/>
</dbReference>
<dbReference type="Gene3D" id="3.30.1150.10">
    <property type="match status" value="1"/>
</dbReference>
<evidence type="ECO:0000256" key="1">
    <source>
        <dbReference type="ARBA" id="ARBA00004383"/>
    </source>
</evidence>
<dbReference type="GO" id="GO:0055085">
    <property type="term" value="P:transmembrane transport"/>
    <property type="evidence" value="ECO:0007669"/>
    <property type="project" value="InterPro"/>
</dbReference>
<keyword evidence="8" id="KW-1133">Transmembrane helix</keyword>
<keyword evidence="9" id="KW-0472">Membrane</keyword>
<feature type="compositionally biased region" description="Gly residues" evidence="10">
    <location>
        <begin position="129"/>
        <end position="166"/>
    </location>
</feature>
<evidence type="ECO:0000256" key="2">
    <source>
        <dbReference type="ARBA" id="ARBA00006555"/>
    </source>
</evidence>
<comment type="caution">
    <text evidence="12">The sequence shown here is derived from an EMBL/GenBank/DDBJ whole genome shotgun (WGS) entry which is preliminary data.</text>
</comment>
<evidence type="ECO:0000256" key="9">
    <source>
        <dbReference type="ARBA" id="ARBA00023136"/>
    </source>
</evidence>
<dbReference type="AlphaFoldDB" id="A0A971M253"/>
<dbReference type="NCBIfam" id="TIGR01352">
    <property type="entry name" value="tonB_Cterm"/>
    <property type="match status" value="1"/>
</dbReference>
<dbReference type="InterPro" id="IPR051045">
    <property type="entry name" value="TonB-dependent_transducer"/>
</dbReference>
<sequence>MRGILSVQREFVLSLIIHLVVLGTALVFGSQPDKKDTEPVVVLLSGELPGGSSGSGLKELGFQLKKGDPAGKSKKAKGASRSRPDKSVSIAKARSRDAETPTDVPDTGVTDDSTATTSSVSEGSPMGTGEEGGGSGGPGGGGFGFGPGGRGGSGGGTGKGHGTGSGDTAGALRMQYLREHFSYIRDLILKHLTYPPIAKKMGWKGKVVVSFVIRENGGVEKSKILASSGYEILDRQVLTVIRQVQPFPRPPVKAELIIPIVYKLE</sequence>
<comment type="subcellular location">
    <subcellularLocation>
        <location evidence="1">Cell inner membrane</location>
        <topology evidence="1">Single-pass membrane protein</topology>
        <orientation evidence="1">Periplasmic side</orientation>
    </subcellularLocation>
</comment>
<proteinExistence type="inferred from homology"/>
<dbReference type="GO" id="GO:0031992">
    <property type="term" value="F:energy transducer activity"/>
    <property type="evidence" value="ECO:0007669"/>
    <property type="project" value="TreeGrafter"/>
</dbReference>
<gene>
    <name evidence="12" type="ORF">GXY80_02830</name>
</gene>
<evidence type="ECO:0000256" key="6">
    <source>
        <dbReference type="ARBA" id="ARBA00022692"/>
    </source>
</evidence>
<organism evidence="12 13">
    <name type="scientific">Syntrophorhabdus aromaticivorans</name>
    <dbReference type="NCBI Taxonomy" id="328301"/>
    <lineage>
        <taxon>Bacteria</taxon>
        <taxon>Pseudomonadati</taxon>
        <taxon>Thermodesulfobacteriota</taxon>
        <taxon>Syntrophorhabdia</taxon>
        <taxon>Syntrophorhabdales</taxon>
        <taxon>Syntrophorhabdaceae</taxon>
        <taxon>Syntrophorhabdus</taxon>
    </lineage>
</organism>
<evidence type="ECO:0000259" key="11">
    <source>
        <dbReference type="PROSITE" id="PS52015"/>
    </source>
</evidence>
<evidence type="ECO:0000256" key="5">
    <source>
        <dbReference type="ARBA" id="ARBA00022519"/>
    </source>
</evidence>
<protein>
    <submittedName>
        <fullName evidence="12">Energy transducer TonB</fullName>
    </submittedName>
</protein>
<dbReference type="PROSITE" id="PS52015">
    <property type="entry name" value="TONB_CTD"/>
    <property type="match status" value="1"/>
</dbReference>
<dbReference type="InterPro" id="IPR006260">
    <property type="entry name" value="TonB/TolA_C"/>
</dbReference>
<keyword evidence="7" id="KW-0653">Protein transport</keyword>
<dbReference type="Pfam" id="PF03544">
    <property type="entry name" value="TonB_C"/>
    <property type="match status" value="1"/>
</dbReference>
<evidence type="ECO:0000256" key="4">
    <source>
        <dbReference type="ARBA" id="ARBA00022475"/>
    </source>
</evidence>
<feature type="domain" description="TonB C-terminal" evidence="11">
    <location>
        <begin position="179"/>
        <end position="265"/>
    </location>
</feature>
<evidence type="ECO:0000256" key="7">
    <source>
        <dbReference type="ARBA" id="ARBA00022927"/>
    </source>
</evidence>
<reference evidence="12" key="2">
    <citation type="submission" date="2020-01" db="EMBL/GenBank/DDBJ databases">
        <authorList>
            <person name="Campanaro S."/>
        </authorList>
    </citation>
    <scope>NUCLEOTIDE SEQUENCE</scope>
    <source>
        <strain evidence="12">AS06rmzACSIP_7</strain>
    </source>
</reference>
<feature type="compositionally biased region" description="Low complexity" evidence="10">
    <location>
        <begin position="101"/>
        <end position="128"/>
    </location>
</feature>
<keyword evidence="4" id="KW-1003">Cell membrane</keyword>
<evidence type="ECO:0000256" key="10">
    <source>
        <dbReference type="SAM" id="MobiDB-lite"/>
    </source>
</evidence>
<reference evidence="12" key="1">
    <citation type="journal article" date="2020" name="Biotechnol. Biofuels">
        <title>New insights from the biogas microbiome by comprehensive genome-resolved metagenomics of nearly 1600 species originating from multiple anaerobic digesters.</title>
        <authorList>
            <person name="Campanaro S."/>
            <person name="Treu L."/>
            <person name="Rodriguez-R L.M."/>
            <person name="Kovalovszki A."/>
            <person name="Ziels R.M."/>
            <person name="Maus I."/>
            <person name="Zhu X."/>
            <person name="Kougias P.G."/>
            <person name="Basile A."/>
            <person name="Luo G."/>
            <person name="Schluter A."/>
            <person name="Konstantinidis K.T."/>
            <person name="Angelidaki I."/>
        </authorList>
    </citation>
    <scope>NUCLEOTIDE SEQUENCE</scope>
    <source>
        <strain evidence="12">AS06rmzACSIP_7</strain>
    </source>
</reference>
<name>A0A971M253_9BACT</name>
<evidence type="ECO:0000256" key="3">
    <source>
        <dbReference type="ARBA" id="ARBA00022448"/>
    </source>
</evidence>
<feature type="region of interest" description="Disordered" evidence="10">
    <location>
        <begin position="54"/>
        <end position="166"/>
    </location>
</feature>